<dbReference type="RefSeq" id="WP_227261025.1">
    <property type="nucleotide sequence ID" value="NZ_BAAADU010000002.1"/>
</dbReference>
<comment type="caution">
    <text evidence="1">The sequence shown here is derived from an EMBL/GenBank/DDBJ whole genome shotgun (WGS) entry which is preliminary data.</text>
</comment>
<dbReference type="Proteomes" id="UP001500194">
    <property type="component" value="Unassembled WGS sequence"/>
</dbReference>
<dbReference type="InterPro" id="IPR043832">
    <property type="entry name" value="DUF5809"/>
</dbReference>
<dbReference type="Pfam" id="PF19125">
    <property type="entry name" value="DUF5809"/>
    <property type="match status" value="1"/>
</dbReference>
<protein>
    <submittedName>
        <fullName evidence="1">DUF5809 family protein</fullName>
    </submittedName>
</protein>
<organism evidence="1 2">
    <name type="scientific">Salarchaeum japonicum</name>
    <dbReference type="NCBI Taxonomy" id="555573"/>
    <lineage>
        <taxon>Archaea</taxon>
        <taxon>Methanobacteriati</taxon>
        <taxon>Methanobacteriota</taxon>
        <taxon>Stenosarchaea group</taxon>
        <taxon>Halobacteria</taxon>
        <taxon>Halobacteriales</taxon>
        <taxon>Halobacteriaceae</taxon>
    </lineage>
</organism>
<dbReference type="GeneID" id="68574047"/>
<dbReference type="EMBL" id="BAAADU010000002">
    <property type="protein sequence ID" value="GAA0651313.1"/>
    <property type="molecule type" value="Genomic_DNA"/>
</dbReference>
<keyword evidence="2" id="KW-1185">Reference proteome</keyword>
<gene>
    <name evidence="1" type="ORF">GCM10009019_12840</name>
</gene>
<reference evidence="1 2" key="1">
    <citation type="journal article" date="2019" name="Int. J. Syst. Evol. Microbiol.">
        <title>The Global Catalogue of Microorganisms (GCM) 10K type strain sequencing project: providing services to taxonomists for standard genome sequencing and annotation.</title>
        <authorList>
            <consortium name="The Broad Institute Genomics Platform"/>
            <consortium name="The Broad Institute Genome Sequencing Center for Infectious Disease"/>
            <person name="Wu L."/>
            <person name="Ma J."/>
        </authorList>
    </citation>
    <scope>NUCLEOTIDE SEQUENCE [LARGE SCALE GENOMIC DNA]</scope>
    <source>
        <strain evidence="1 2">JCM 16327</strain>
    </source>
</reference>
<dbReference type="AlphaFoldDB" id="A0AAV3SZT2"/>
<name>A0AAV3SZT2_9EURY</name>
<proteinExistence type="predicted"/>
<evidence type="ECO:0000313" key="1">
    <source>
        <dbReference type="EMBL" id="GAA0651313.1"/>
    </source>
</evidence>
<sequence>METHGVLAPETADEVRAAYEDVGPAAQNVTREVAKAMEFSKEEYDDRVTGEVVETARDALFANLLEVHSGTREEFEDWLADYEYEVVENGSDDVEKVAWHVVPFENTVVTASYQNEPAAARGTLRRIVHGKFYRETLSRTAD</sequence>
<accession>A0AAV3SZT2</accession>
<evidence type="ECO:0000313" key="2">
    <source>
        <dbReference type="Proteomes" id="UP001500194"/>
    </source>
</evidence>